<protein>
    <submittedName>
        <fullName evidence="8">Anaerobic ribonucleoside-triphosphate reductase activating protein</fullName>
        <ecNumber evidence="8">1.97.1.4</ecNumber>
    </submittedName>
</protein>
<dbReference type="InterPro" id="IPR007197">
    <property type="entry name" value="rSAM"/>
</dbReference>
<evidence type="ECO:0000256" key="4">
    <source>
        <dbReference type="ARBA" id="ARBA00022723"/>
    </source>
</evidence>
<accession>A0A062UX43</accession>
<reference evidence="8 9" key="1">
    <citation type="journal article" date="2013" name="Nature">
        <title>Anaerobic oxidation of methane coupled to nitrate reduction in a novel archaeal lineage.</title>
        <authorList>
            <person name="Haroon M.F."/>
            <person name="Hu S."/>
            <person name="Shi Y."/>
            <person name="Imelfort M."/>
            <person name="Keller J."/>
            <person name="Hugenholtz P."/>
            <person name="Yuan Z."/>
            <person name="Tyson G.W."/>
        </authorList>
    </citation>
    <scope>NUCLEOTIDE SEQUENCE [LARGE SCALE GENOMIC DNA]</scope>
    <source>
        <strain evidence="8 9">ANME-2d</strain>
    </source>
</reference>
<dbReference type="PANTHER" id="PTHR30352:SF5">
    <property type="entry name" value="PYRUVATE FORMATE-LYASE 1-ACTIVATING ENZYME"/>
    <property type="match status" value="1"/>
</dbReference>
<keyword evidence="4" id="KW-0479">Metal-binding</keyword>
<dbReference type="SUPFAM" id="SSF102114">
    <property type="entry name" value="Radical SAM enzymes"/>
    <property type="match status" value="1"/>
</dbReference>
<keyword evidence="6" id="KW-0411">Iron-sulfur</keyword>
<sequence length="248" mass="28011">MRLIFSGIIIPVSTIDWYGRSVSVVFFNGCNFKCLYCSNNEFIKVTNRLEPLFKRGCAVDIEEIENQILDSKVFISAVVFSGGEPTAHPGELEHLAEFAKKQGLLVGIETNGYYPERLSRLIEKKLVDKIFLDIKATPYDAQRYSMITGGVDDAAEHALRSLNLKGVDIEVRTTVFRSFDDVPGIAKSLTGHDCTYVIQQGIPEYAPDEDLKKEKPLTRDEMIALAQSISFLRDIRIRTRERGEEKII</sequence>
<dbReference type="Proteomes" id="UP000027153">
    <property type="component" value="Unassembled WGS sequence"/>
</dbReference>
<dbReference type="CDD" id="cd01335">
    <property type="entry name" value="Radical_SAM"/>
    <property type="match status" value="1"/>
</dbReference>
<dbReference type="EC" id="1.97.1.4" evidence="8"/>
<dbReference type="Gene3D" id="3.20.20.70">
    <property type="entry name" value="Aldolase class I"/>
    <property type="match status" value="1"/>
</dbReference>
<evidence type="ECO:0000259" key="7">
    <source>
        <dbReference type="PROSITE" id="PS51918"/>
    </source>
</evidence>
<dbReference type="InterPro" id="IPR058240">
    <property type="entry name" value="rSAM_sf"/>
</dbReference>
<evidence type="ECO:0000256" key="1">
    <source>
        <dbReference type="ARBA" id="ARBA00001966"/>
    </source>
</evidence>
<dbReference type="RefSeq" id="WP_048091580.1">
    <property type="nucleotide sequence ID" value="NZ_JMIY01000005.1"/>
</dbReference>
<dbReference type="InterPro" id="IPR012840">
    <property type="entry name" value="NrdG2"/>
</dbReference>
<evidence type="ECO:0000256" key="3">
    <source>
        <dbReference type="ARBA" id="ARBA00022691"/>
    </source>
</evidence>
<dbReference type="EMBL" id="JMIY01000005">
    <property type="protein sequence ID" value="KCZ71561.1"/>
    <property type="molecule type" value="Genomic_DNA"/>
</dbReference>
<keyword evidence="5" id="KW-0408">Iron</keyword>
<organism evidence="8 9">
    <name type="scientific">Candidatus Methanoperedens nitratireducens</name>
    <dbReference type="NCBI Taxonomy" id="1392998"/>
    <lineage>
        <taxon>Archaea</taxon>
        <taxon>Methanobacteriati</taxon>
        <taxon>Methanobacteriota</taxon>
        <taxon>Stenosarchaea group</taxon>
        <taxon>Methanomicrobia</taxon>
        <taxon>Methanosarcinales</taxon>
        <taxon>ANME-2 cluster</taxon>
        <taxon>Candidatus Methanoperedentaceae</taxon>
        <taxon>Candidatus Methanoperedens</taxon>
    </lineage>
</organism>
<keyword evidence="2" id="KW-0004">4Fe-4S</keyword>
<dbReference type="PROSITE" id="PS51918">
    <property type="entry name" value="RADICAL_SAM"/>
    <property type="match status" value="1"/>
</dbReference>
<dbReference type="NCBIfam" id="TIGR02495">
    <property type="entry name" value="NrdG2"/>
    <property type="match status" value="1"/>
</dbReference>
<dbReference type="GO" id="GO:0043365">
    <property type="term" value="F:[formate-C-acetyltransferase]-activating enzyme activity"/>
    <property type="evidence" value="ECO:0007669"/>
    <property type="project" value="UniProtKB-EC"/>
</dbReference>
<evidence type="ECO:0000256" key="5">
    <source>
        <dbReference type="ARBA" id="ARBA00023004"/>
    </source>
</evidence>
<gene>
    <name evidence="8" type="ORF">ANME2D_02296</name>
</gene>
<keyword evidence="3" id="KW-0949">S-adenosyl-L-methionine</keyword>
<keyword evidence="8" id="KW-0560">Oxidoreductase</keyword>
<dbReference type="PANTHER" id="PTHR30352">
    <property type="entry name" value="PYRUVATE FORMATE-LYASE-ACTIVATING ENZYME"/>
    <property type="match status" value="1"/>
</dbReference>
<dbReference type="OrthoDB" id="371936at2157"/>
<comment type="caution">
    <text evidence="8">The sequence shown here is derived from an EMBL/GenBank/DDBJ whole genome shotgun (WGS) entry which is preliminary data.</text>
</comment>
<evidence type="ECO:0000313" key="9">
    <source>
        <dbReference type="Proteomes" id="UP000027153"/>
    </source>
</evidence>
<proteinExistence type="predicted"/>
<dbReference type="SFLD" id="SFLDG01094">
    <property type="entry name" value="Uncharacterised_Radical_SAM_Su"/>
    <property type="match status" value="1"/>
</dbReference>
<dbReference type="GO" id="GO:0046872">
    <property type="term" value="F:metal ion binding"/>
    <property type="evidence" value="ECO:0007669"/>
    <property type="project" value="UniProtKB-KW"/>
</dbReference>
<dbReference type="SFLD" id="SFLDS00029">
    <property type="entry name" value="Radical_SAM"/>
    <property type="match status" value="1"/>
</dbReference>
<evidence type="ECO:0000313" key="8">
    <source>
        <dbReference type="EMBL" id="KCZ71561.1"/>
    </source>
</evidence>
<dbReference type="InterPro" id="IPR013785">
    <property type="entry name" value="Aldolase_TIM"/>
</dbReference>
<evidence type="ECO:0000256" key="6">
    <source>
        <dbReference type="ARBA" id="ARBA00023014"/>
    </source>
</evidence>
<comment type="cofactor">
    <cofactor evidence="1">
        <name>[4Fe-4S] cluster</name>
        <dbReference type="ChEBI" id="CHEBI:49883"/>
    </cofactor>
</comment>
<dbReference type="Pfam" id="PF04055">
    <property type="entry name" value="Radical_SAM"/>
    <property type="match status" value="1"/>
</dbReference>
<name>A0A062UX43_9EURY</name>
<feature type="domain" description="Radical SAM core" evidence="7">
    <location>
        <begin position="16"/>
        <end position="232"/>
    </location>
</feature>
<keyword evidence="9" id="KW-1185">Reference proteome</keyword>
<evidence type="ECO:0000256" key="2">
    <source>
        <dbReference type="ARBA" id="ARBA00022485"/>
    </source>
</evidence>
<dbReference type="InterPro" id="IPR034457">
    <property type="entry name" value="Organic_radical-activating"/>
</dbReference>
<dbReference type="AlphaFoldDB" id="A0A062UX43"/>
<dbReference type="GO" id="GO:0051539">
    <property type="term" value="F:4 iron, 4 sulfur cluster binding"/>
    <property type="evidence" value="ECO:0007669"/>
    <property type="project" value="UniProtKB-KW"/>
</dbReference>